<protein>
    <submittedName>
        <fullName evidence="1">Inner membrane protein yeeR</fullName>
    </submittedName>
</protein>
<reference evidence="1 2" key="1">
    <citation type="submission" date="2015-09" db="EMBL/GenBank/DDBJ databases">
        <authorList>
            <consortium name="Pathogen Informatics"/>
        </authorList>
    </citation>
    <scope>NUCLEOTIDE SEQUENCE [LARGE SCALE GENOMIC DNA]</scope>
    <source>
        <strain evidence="1 2">2789STDY5834960</strain>
    </source>
</reference>
<dbReference type="OrthoDB" id="3196385at2"/>
<accession>A0A173VYK6</accession>
<sequence>MDQHQEKIELLKKYYTKIQTISGFQIGNDISRKKLDNAKKKFASGLDESTVIGFYDTTVAGSGKSGYLFTDTKVYYLEVLEKPKKIWYDDIEDIELYDIANKDCNNELQIKLYDGTKIDWTSIYLNKTPLYRFFKELLALIRQPAEDNIEKLNVQTDKSENYGAMAGGISSAAYGQINKLYEEEKFHGRQGHGFAAERANNLYDNLTGHGAKIVGDDNVKNGADRMVDGIFIQSKYCQTGSACVNECFDEQGNFRYLKDGKPMQIEVPSDKYDAAVEAMQDKIRKGKVPGVKDINEAENIVRKGHFTYEQARNIAKAGTVESITYDAANGAVAAKSAFGVTAMIALATNLWNGEELEKSLKIATASGLKVGGTAFVTSVLAGQLSKAGLNSALVGSSEAIVSVMGPKASALLINAFRDGGNIYGAAAMKSAAKLLRGNVITAGATVVILSSFDIANIFQGRISGKQLFKNLANTATTVAGGTGGWIGGAAVGSAILPGIGTIVGGLVGSVVAGAAAGKATETVLGNFIEDDADEMVRIIQKEFEKLAKDYLLNQKEAEKSVDRLGEKLDGSILKDMYASSNRREYARNLLVPIIESEVAKRKYVAAVTNQQMVQSLKDVLEDMSEHVKEDDLENIAFT</sequence>
<proteinExistence type="predicted"/>
<evidence type="ECO:0000313" key="2">
    <source>
        <dbReference type="Proteomes" id="UP000095350"/>
    </source>
</evidence>
<name>A0A173VYK6_9FIRM</name>
<organism evidence="1 2">
    <name type="scientific">Roseburia intestinalis</name>
    <dbReference type="NCBI Taxonomy" id="166486"/>
    <lineage>
        <taxon>Bacteria</taxon>
        <taxon>Bacillati</taxon>
        <taxon>Bacillota</taxon>
        <taxon>Clostridia</taxon>
        <taxon>Lachnospirales</taxon>
        <taxon>Lachnospiraceae</taxon>
        <taxon>Roseburia</taxon>
    </lineage>
</organism>
<dbReference type="AlphaFoldDB" id="A0A173VYK6"/>
<evidence type="ECO:0000313" key="1">
    <source>
        <dbReference type="EMBL" id="CUN31850.1"/>
    </source>
</evidence>
<dbReference type="Proteomes" id="UP000095350">
    <property type="component" value="Unassembled WGS sequence"/>
</dbReference>
<gene>
    <name evidence="1" type="primary">yeeR</name>
    <name evidence="1" type="ORF">ERS852572_03749</name>
</gene>
<dbReference type="STRING" id="166486.ERS852572_03749"/>
<dbReference type="PaxDb" id="166486-ERS852572_03749"/>
<dbReference type="EMBL" id="CYXZ01000049">
    <property type="protein sequence ID" value="CUN31850.1"/>
    <property type="molecule type" value="Genomic_DNA"/>
</dbReference>